<organism evidence="1">
    <name type="scientific">marine sediment metagenome</name>
    <dbReference type="NCBI Taxonomy" id="412755"/>
    <lineage>
        <taxon>unclassified sequences</taxon>
        <taxon>metagenomes</taxon>
        <taxon>ecological metagenomes</taxon>
    </lineage>
</organism>
<dbReference type="EMBL" id="BARV01004189">
    <property type="protein sequence ID" value="GAI16270.1"/>
    <property type="molecule type" value="Genomic_DNA"/>
</dbReference>
<reference evidence="1" key="1">
    <citation type="journal article" date="2014" name="Front. Microbiol.">
        <title>High frequency of phylogenetically diverse reductive dehalogenase-homologous genes in deep subseafloor sedimentary metagenomes.</title>
        <authorList>
            <person name="Kawai M."/>
            <person name="Futagami T."/>
            <person name="Toyoda A."/>
            <person name="Takaki Y."/>
            <person name="Nishi S."/>
            <person name="Hori S."/>
            <person name="Arai W."/>
            <person name="Tsubouchi T."/>
            <person name="Morono Y."/>
            <person name="Uchiyama I."/>
            <person name="Ito T."/>
            <person name="Fujiyama A."/>
            <person name="Inagaki F."/>
            <person name="Takami H."/>
        </authorList>
    </citation>
    <scope>NUCLEOTIDE SEQUENCE</scope>
    <source>
        <strain evidence="1">Expedition CK06-06</strain>
    </source>
</reference>
<feature type="non-terminal residue" evidence="1">
    <location>
        <position position="59"/>
    </location>
</feature>
<evidence type="ECO:0000313" key="1">
    <source>
        <dbReference type="EMBL" id="GAI16270.1"/>
    </source>
</evidence>
<name>X1MNK6_9ZZZZ</name>
<protein>
    <submittedName>
        <fullName evidence="1">Uncharacterized protein</fullName>
    </submittedName>
</protein>
<gene>
    <name evidence="1" type="ORF">S06H3_09478</name>
</gene>
<proteinExistence type="predicted"/>
<accession>X1MNK6</accession>
<dbReference type="AlphaFoldDB" id="X1MNK6"/>
<sequence length="59" mass="6534">MDVAGALYFGGENIYVSQNSSLVVDVLKDGFSDYSGNIYNDEKVEVFEVSSRNFSKITD</sequence>
<comment type="caution">
    <text evidence="1">The sequence shown here is derived from an EMBL/GenBank/DDBJ whole genome shotgun (WGS) entry which is preliminary data.</text>
</comment>